<dbReference type="InterPro" id="IPR047650">
    <property type="entry name" value="Transpos_IS110"/>
</dbReference>
<dbReference type="RefSeq" id="WP_212725294.1">
    <property type="nucleotide sequence ID" value="NZ_CP071249.1"/>
</dbReference>
<dbReference type="AlphaFoldDB" id="A0A9Q9FI76"/>
<proteinExistence type="predicted"/>
<evidence type="ECO:0000313" key="8">
    <source>
        <dbReference type="Proteomes" id="UP001058072"/>
    </source>
</evidence>
<dbReference type="GO" id="GO:0006313">
    <property type="term" value="P:DNA transposition"/>
    <property type="evidence" value="ECO:0007669"/>
    <property type="project" value="InterPro"/>
</dbReference>
<keyword evidence="7" id="KW-1185">Reference proteome</keyword>
<dbReference type="NCBIfam" id="NF033542">
    <property type="entry name" value="transpos_IS110"/>
    <property type="match status" value="1"/>
</dbReference>
<dbReference type="EMBL" id="CP071249">
    <property type="protein sequence ID" value="UUF06204.1"/>
    <property type="molecule type" value="Genomic_DNA"/>
</dbReference>
<dbReference type="Proteomes" id="UP001058016">
    <property type="component" value="Chromosome"/>
</dbReference>
<evidence type="ECO:0000313" key="7">
    <source>
        <dbReference type="Proteomes" id="UP001058016"/>
    </source>
</evidence>
<evidence type="ECO:0000259" key="2">
    <source>
        <dbReference type="Pfam" id="PF02371"/>
    </source>
</evidence>
<gene>
    <name evidence="4" type="ORF">J0J69_01025</name>
    <name evidence="3" type="ORF">J0J69_07445</name>
    <name evidence="6" type="ORF">J0J70_00385</name>
    <name evidence="5" type="ORF">J0J70_10120</name>
</gene>
<reference evidence="5 7" key="1">
    <citation type="submission" date="2021-03" db="EMBL/GenBank/DDBJ databases">
        <title>Comparative Genomics and Metabolomics in the genus Turicibacter.</title>
        <authorList>
            <person name="Maki J."/>
            <person name="Looft T."/>
        </authorList>
    </citation>
    <scope>NUCLEOTIDE SEQUENCE</scope>
    <source>
        <strain evidence="5">ISU324</strain>
        <strain evidence="3 7">MMM721</strain>
    </source>
</reference>
<evidence type="ECO:0000313" key="4">
    <source>
        <dbReference type="EMBL" id="UUF06204.1"/>
    </source>
</evidence>
<feature type="domain" description="Transposase IS116/IS110/IS902 C-terminal" evidence="2">
    <location>
        <begin position="252"/>
        <end position="337"/>
    </location>
</feature>
<accession>A0A9Q9FI76</accession>
<dbReference type="PANTHER" id="PTHR33055:SF15">
    <property type="entry name" value="TRANSPOSASE-RELATED"/>
    <property type="match status" value="1"/>
</dbReference>
<dbReference type="Pfam" id="PF01548">
    <property type="entry name" value="DEDD_Tnp_IS110"/>
    <property type="match status" value="1"/>
</dbReference>
<dbReference type="Pfam" id="PF02371">
    <property type="entry name" value="Transposase_20"/>
    <property type="match status" value="1"/>
</dbReference>
<dbReference type="EMBL" id="CP071250">
    <property type="protein sequence ID" value="UUF08542.1"/>
    <property type="molecule type" value="Genomic_DNA"/>
</dbReference>
<dbReference type="InterPro" id="IPR003346">
    <property type="entry name" value="Transposase_20"/>
</dbReference>
<evidence type="ECO:0000313" key="6">
    <source>
        <dbReference type="EMBL" id="UUF08542.1"/>
    </source>
</evidence>
<dbReference type="Proteomes" id="UP001058072">
    <property type="component" value="Chromosome"/>
</dbReference>
<evidence type="ECO:0000313" key="5">
    <source>
        <dbReference type="EMBL" id="UUF07964.1"/>
    </source>
</evidence>
<sequence length="411" mass="46545">MDVLYKTCCGIDVHKMKLVACLCKGHKQEIKEFSAKTKDIKAMANWLEENQCEMVAMESTSVYWKPLVNIFEMRGLNYMIVNAKDFKAVPGRKTDVLDSAWLADLLRHGLLKSSFIPSREQRELREATRYRKAITEERARALNRLQKLLEGANIKIGSVLSTITGKTTMNLLDYVLNNDEMMDEKTAETLIISRISASVKEVTEAMEGIMTPFQKMMMKQVLTHLHELSERIEEMDIIIETYMAEYWEAIKKLEQIPGVGKKSAEIILAEIGLDMNQFPTAGHLASWAGVAPGNNESAGKRKSGRTRKGNKILKSTLAQAAKSAAKNKNSFFHAQYQRIAIRRGKNRATMAVAHSILIAIYHMLKDDQEFIDLGSDYYHQFNTEKKINSYLKKLAALGYRVDEHSTISPVG</sequence>
<dbReference type="GO" id="GO:0003677">
    <property type="term" value="F:DNA binding"/>
    <property type="evidence" value="ECO:0007669"/>
    <property type="project" value="InterPro"/>
</dbReference>
<evidence type="ECO:0000259" key="1">
    <source>
        <dbReference type="Pfam" id="PF01548"/>
    </source>
</evidence>
<dbReference type="EMBL" id="CP071249">
    <property type="protein sequence ID" value="UUF04981.1"/>
    <property type="molecule type" value="Genomic_DNA"/>
</dbReference>
<feature type="domain" description="Transposase IS110-like N-terminal" evidence="1">
    <location>
        <begin position="9"/>
        <end position="152"/>
    </location>
</feature>
<dbReference type="GO" id="GO:0004803">
    <property type="term" value="F:transposase activity"/>
    <property type="evidence" value="ECO:0007669"/>
    <property type="project" value="InterPro"/>
</dbReference>
<organism evidence="5 8">
    <name type="scientific">Turicibacter bilis</name>
    <dbReference type="NCBI Taxonomy" id="2735723"/>
    <lineage>
        <taxon>Bacteria</taxon>
        <taxon>Bacillati</taxon>
        <taxon>Bacillota</taxon>
        <taxon>Erysipelotrichia</taxon>
        <taxon>Erysipelotrichales</taxon>
        <taxon>Turicibacteraceae</taxon>
        <taxon>Turicibacter</taxon>
    </lineage>
</organism>
<dbReference type="PANTHER" id="PTHR33055">
    <property type="entry name" value="TRANSPOSASE FOR INSERTION SEQUENCE ELEMENT IS1111A"/>
    <property type="match status" value="1"/>
</dbReference>
<evidence type="ECO:0000313" key="3">
    <source>
        <dbReference type="EMBL" id="UUF04981.1"/>
    </source>
</evidence>
<protein>
    <submittedName>
        <fullName evidence="5">IS110 family transposase</fullName>
    </submittedName>
</protein>
<dbReference type="EMBL" id="CP071250">
    <property type="protein sequence ID" value="UUF07964.1"/>
    <property type="molecule type" value="Genomic_DNA"/>
</dbReference>
<name>A0A9Q9FI76_9FIRM</name>
<dbReference type="InterPro" id="IPR002525">
    <property type="entry name" value="Transp_IS110-like_N"/>
</dbReference>